<dbReference type="GO" id="GO:0047661">
    <property type="term" value="F:amino-acid racemase activity"/>
    <property type="evidence" value="ECO:0007669"/>
    <property type="project" value="InterPro"/>
</dbReference>
<dbReference type="Gene3D" id="3.40.50.1860">
    <property type="match status" value="2"/>
</dbReference>
<keyword evidence="2" id="KW-0413">Isomerase</keyword>
<comment type="similarity">
    <text evidence="1">Belongs to the aspartate/glutamate racemases family.</text>
</comment>
<dbReference type="EMBL" id="JACJUD010000004">
    <property type="protein sequence ID" value="MBB2496034.1"/>
    <property type="molecule type" value="Genomic_DNA"/>
</dbReference>
<sequence>MKTIGLIGGMSWESTAVYYREINERMRKRHGGLVSADILLRSVDFSQVVALQQAGRWDQAGADLAHIGQQLEKAGAACVLICTNTMHKVADAVAQAIGVPLLHIVDVTGAALQQAGMRRPLLLATRYTMEQNFYHDRLAARFGIEALVPDEPDRTLVHEVIFNQLCQGVVCAESKQAFLDVIARGKAAGADSVILGCTEIGLLIGLSDGELPVFDSTYLHAQAAVDFSDGVAAI</sequence>
<dbReference type="InterPro" id="IPR004380">
    <property type="entry name" value="Asp_race"/>
</dbReference>
<dbReference type="SUPFAM" id="SSF53681">
    <property type="entry name" value="Aspartate/glutamate racemase"/>
    <property type="match status" value="2"/>
</dbReference>
<protein>
    <submittedName>
        <fullName evidence="3">Aspartate/glutamate racemase family protein</fullName>
    </submittedName>
</protein>
<accession>A0A7W4QAU6</accession>
<evidence type="ECO:0000256" key="2">
    <source>
        <dbReference type="ARBA" id="ARBA00023235"/>
    </source>
</evidence>
<gene>
    <name evidence="3" type="ORF">H3H51_13480</name>
</gene>
<dbReference type="Proteomes" id="UP000542720">
    <property type="component" value="Unassembled WGS sequence"/>
</dbReference>
<evidence type="ECO:0000313" key="3">
    <source>
        <dbReference type="EMBL" id="MBB2496034.1"/>
    </source>
</evidence>
<dbReference type="InterPro" id="IPR033134">
    <property type="entry name" value="Asp/Glu_racemase_AS_2"/>
</dbReference>
<dbReference type="RefSeq" id="WP_183089570.1">
    <property type="nucleotide sequence ID" value="NZ_JACJUD010000004.1"/>
</dbReference>
<name>A0A7W4QAU6_9GAMM</name>
<dbReference type="PANTHER" id="PTHR21198">
    <property type="entry name" value="GLUTAMATE RACEMASE"/>
    <property type="match status" value="1"/>
</dbReference>
<dbReference type="InterPro" id="IPR001920">
    <property type="entry name" value="Asp/Glu_race"/>
</dbReference>
<evidence type="ECO:0000313" key="4">
    <source>
        <dbReference type="Proteomes" id="UP000542720"/>
    </source>
</evidence>
<dbReference type="PANTHER" id="PTHR21198:SF7">
    <property type="entry name" value="ASPARTATE-GLUTAMATE RACEMASE FAMILY"/>
    <property type="match status" value="1"/>
</dbReference>
<dbReference type="NCBIfam" id="TIGR00035">
    <property type="entry name" value="asp_race"/>
    <property type="match status" value="1"/>
</dbReference>
<dbReference type="Pfam" id="PF01177">
    <property type="entry name" value="Asp_Glu_race"/>
    <property type="match status" value="1"/>
</dbReference>
<evidence type="ECO:0000256" key="1">
    <source>
        <dbReference type="ARBA" id="ARBA00007847"/>
    </source>
</evidence>
<dbReference type="PROSITE" id="PS00924">
    <property type="entry name" value="ASP_GLU_RACEMASE_2"/>
    <property type="match status" value="1"/>
</dbReference>
<dbReference type="AlphaFoldDB" id="A0A7W4QAU6"/>
<organism evidence="3 4">
    <name type="scientific">Aquipseudomonas ullengensis</name>
    <dbReference type="NCBI Taxonomy" id="2759166"/>
    <lineage>
        <taxon>Bacteria</taxon>
        <taxon>Pseudomonadati</taxon>
        <taxon>Pseudomonadota</taxon>
        <taxon>Gammaproteobacteria</taxon>
        <taxon>Pseudomonadales</taxon>
        <taxon>Pseudomonadaceae</taxon>
        <taxon>Aquipseudomonas</taxon>
    </lineage>
</organism>
<dbReference type="InterPro" id="IPR015942">
    <property type="entry name" value="Asp/Glu/hydantoin_racemase"/>
</dbReference>
<comment type="caution">
    <text evidence="3">The sequence shown here is derived from an EMBL/GenBank/DDBJ whole genome shotgun (WGS) entry which is preliminary data.</text>
</comment>
<keyword evidence="4" id="KW-1185">Reference proteome</keyword>
<reference evidence="3 4" key="1">
    <citation type="submission" date="2020-08" db="EMBL/GenBank/DDBJ databases">
        <authorList>
            <person name="Kim C.M."/>
        </authorList>
    </citation>
    <scope>NUCLEOTIDE SEQUENCE [LARGE SCALE GENOMIC DNA]</scope>
    <source>
        <strain evidence="3 4">UL070</strain>
    </source>
</reference>
<proteinExistence type="inferred from homology"/>